<keyword evidence="13" id="KW-1185">Reference proteome</keyword>
<dbReference type="GO" id="GO:0061630">
    <property type="term" value="F:ubiquitin protein ligase activity"/>
    <property type="evidence" value="ECO:0007669"/>
    <property type="project" value="UniProtKB-UniRule"/>
</dbReference>
<dbReference type="InterPro" id="IPR039164">
    <property type="entry name" value="UBR1-like"/>
</dbReference>
<keyword evidence="7 10" id="KW-0862">Zinc</keyword>
<dbReference type="GO" id="GO:0000151">
    <property type="term" value="C:ubiquitin ligase complex"/>
    <property type="evidence" value="ECO:0007669"/>
    <property type="project" value="TreeGrafter"/>
</dbReference>
<dbReference type="InterPro" id="IPR003126">
    <property type="entry name" value="Znf_UBR"/>
</dbReference>
<evidence type="ECO:0000313" key="12">
    <source>
        <dbReference type="EMBL" id="KAJ3559938.1"/>
    </source>
</evidence>
<dbReference type="InterPro" id="IPR014719">
    <property type="entry name" value="Ribosomal_bL12_C/ClpS-like"/>
</dbReference>
<evidence type="ECO:0000256" key="3">
    <source>
        <dbReference type="ARBA" id="ARBA00022679"/>
    </source>
</evidence>
<organism evidence="12 13">
    <name type="scientific">Leucocoprinus birnbaumii</name>
    <dbReference type="NCBI Taxonomy" id="56174"/>
    <lineage>
        <taxon>Eukaryota</taxon>
        <taxon>Fungi</taxon>
        <taxon>Dikarya</taxon>
        <taxon>Basidiomycota</taxon>
        <taxon>Agaricomycotina</taxon>
        <taxon>Agaricomycetes</taxon>
        <taxon>Agaricomycetidae</taxon>
        <taxon>Agaricales</taxon>
        <taxon>Agaricineae</taxon>
        <taxon>Agaricaceae</taxon>
        <taxon>Leucocoprinus</taxon>
    </lineage>
</organism>
<evidence type="ECO:0000256" key="5">
    <source>
        <dbReference type="ARBA" id="ARBA00022771"/>
    </source>
</evidence>
<evidence type="ECO:0000256" key="10">
    <source>
        <dbReference type="RuleBase" id="RU366018"/>
    </source>
</evidence>
<name>A0AAD5VH34_9AGAR</name>
<dbReference type="GO" id="GO:0016567">
    <property type="term" value="P:protein ubiquitination"/>
    <property type="evidence" value="ECO:0007669"/>
    <property type="project" value="UniProtKB-UniRule"/>
</dbReference>
<dbReference type="InterPro" id="IPR003769">
    <property type="entry name" value="ClpS_core"/>
</dbReference>
<evidence type="ECO:0000256" key="8">
    <source>
        <dbReference type="ARBA" id="ARBA00046341"/>
    </source>
</evidence>
<evidence type="ECO:0000256" key="9">
    <source>
        <dbReference type="PROSITE-ProRule" id="PRU00508"/>
    </source>
</evidence>
<keyword evidence="4 10" id="KW-0479">Metal-binding</keyword>
<dbReference type="AlphaFoldDB" id="A0AAD5VH34"/>
<comment type="catalytic activity">
    <reaction evidence="1 10">
        <text>S-ubiquitinyl-[E2 ubiquitin-conjugating enzyme]-L-cysteine + [acceptor protein]-L-lysine = [E2 ubiquitin-conjugating enzyme]-L-cysteine + N(6)-ubiquitinyl-[acceptor protein]-L-lysine.</text>
        <dbReference type="EC" id="2.3.2.27"/>
    </reaction>
</comment>
<dbReference type="CDD" id="cd19673">
    <property type="entry name" value="UBR-box_UBR3"/>
    <property type="match status" value="1"/>
</dbReference>
<dbReference type="GO" id="GO:0008270">
    <property type="term" value="F:zinc ion binding"/>
    <property type="evidence" value="ECO:0007669"/>
    <property type="project" value="UniProtKB-UniRule"/>
</dbReference>
<evidence type="ECO:0000256" key="1">
    <source>
        <dbReference type="ARBA" id="ARBA00000900"/>
    </source>
</evidence>
<dbReference type="PANTHER" id="PTHR21497:SF24">
    <property type="entry name" value="E3 UBIQUITIN-PROTEIN LIGASE UBR1"/>
    <property type="match status" value="1"/>
</dbReference>
<keyword evidence="5 10" id="KW-0863">Zinc-finger</keyword>
<evidence type="ECO:0000259" key="11">
    <source>
        <dbReference type="PROSITE" id="PS51157"/>
    </source>
</evidence>
<comment type="caution">
    <text evidence="12">The sequence shown here is derived from an EMBL/GenBank/DDBJ whole genome shotgun (WGS) entry which is preliminary data.</text>
</comment>
<dbReference type="FunFam" id="2.10.110.30:FF:000002">
    <property type="entry name" value="Putative e3 ubiquitin-protein ligase ubr3"/>
    <property type="match status" value="1"/>
</dbReference>
<dbReference type="EC" id="2.3.2.27" evidence="10"/>
<dbReference type="Pfam" id="PF02207">
    <property type="entry name" value="zf-UBR"/>
    <property type="match status" value="1"/>
</dbReference>
<dbReference type="SUPFAM" id="SSF54736">
    <property type="entry name" value="ClpS-like"/>
    <property type="match status" value="1"/>
</dbReference>
<protein>
    <recommendedName>
        <fullName evidence="10">E3 ubiquitin-protein ligase</fullName>
        <ecNumber evidence="10">2.3.2.27</ecNumber>
    </recommendedName>
</protein>
<dbReference type="PANTHER" id="PTHR21497">
    <property type="entry name" value="UBIQUITIN LIGASE E3 ALPHA-RELATED"/>
    <property type="match status" value="1"/>
</dbReference>
<dbReference type="SMART" id="SM00396">
    <property type="entry name" value="ZnF_UBR1"/>
    <property type="match status" value="1"/>
</dbReference>
<evidence type="ECO:0000256" key="7">
    <source>
        <dbReference type="ARBA" id="ARBA00022833"/>
    </source>
</evidence>
<comment type="function">
    <text evidence="10">Ubiquitin ligase protein which is a component of the N-end rule pathway. Recognizes and binds to proteins bearing specific N-terminal residues that are destabilizing according to the N-end rule, leading to their ubiquitination and subsequent degradation.</text>
</comment>
<dbReference type="Proteomes" id="UP001213000">
    <property type="component" value="Unassembled WGS sequence"/>
</dbReference>
<dbReference type="Gene3D" id="2.10.110.30">
    <property type="match status" value="1"/>
</dbReference>
<proteinExistence type="inferred from homology"/>
<sequence length="877" mass="99566">MISLFNELMISSLSPPSVATLPPSLQPPNNRNVSILVYIPKHLRFALEVMPGSRKYVFTPGARAEILAKLYSSFFGNHPGLFVPSASSGAGGGAAAGKVPQNMLLSEYQALNGKEDTVVVPGRPCSYIFKKGECCFRCKDCSLDDSCVLCAKCFHATDHSDHNVSFFIAQQPGGTCDCGDEEAWRQPLSCPHHPPLPYPEEIAEVFSAGPRVASRPQPRDIPPVQNYPLRVPVPDDLRAMMHRTIGFVLDYILDTMDYSPDEPGPPLHESDLRLQPTADPMTKDQYCVIVWNDDKHCYDELIKMLGDLTNRTREEAVEVIQRIDDYGREIVDMNTNVPKLYEMAMSIAQIDLGVTIRRAYDTFCEQVVSVLIEWLADLTRCRIGTDALVIKEIIAAELLSPRRKEMGYPINTRSPLYINDPSPTRIDALFLYHTRLWKKPRLHMKEVYAAAASLSKNHKLAIAGHFANVYHRIVDSYLLIDRDAETSIKYFALQLFTAPSVAAHIVKNHNLISRLLNMISSFFTNQISEKHIQYQTSYTGPLDVESFPFKSKRFMPVFSDLRYLCHTEPVQEMIVRNKDFIVQFSKICQLFMCVNPSKRAVMNHVEFETDAWISVFNVTLSLSRVIKSFGEAYAKATPTQLVTALKHVVHSILLTVTLQDDRLDKTKYSPTTFHRVQFGGKEYQIVEFDVLEGWVSFHHSLHWLLAELLKHTQLLSQGALREAGYEDLRAVFFEMANEQAILTIVDFPLRVLSMIAQIRTGLWVRNGFAIRGQLLHYRDYMLRELCYDQDLYILQTSLVLLNPNTVLITILDRFNLLSYFSGTLTHPTFEPQQLSSMVEELLYILIALLTEDSHANRMSVDQSVKREIIHALAMDVG</sequence>
<evidence type="ECO:0000256" key="6">
    <source>
        <dbReference type="ARBA" id="ARBA00022786"/>
    </source>
</evidence>
<dbReference type="Pfam" id="PF02617">
    <property type="entry name" value="ClpS"/>
    <property type="match status" value="1"/>
</dbReference>
<comment type="pathway">
    <text evidence="2 10">Protein modification; protein ubiquitination.</text>
</comment>
<dbReference type="Gene3D" id="3.30.1390.10">
    <property type="match status" value="1"/>
</dbReference>
<comment type="similarity">
    <text evidence="8 10">Belongs to the E3 ubiquitin-protein ligase UBR1-like family.</text>
</comment>
<dbReference type="GO" id="GO:0071596">
    <property type="term" value="P:ubiquitin-dependent protein catabolic process via the N-end rule pathway"/>
    <property type="evidence" value="ECO:0007669"/>
    <property type="project" value="UniProtKB-UniRule"/>
</dbReference>
<evidence type="ECO:0000256" key="4">
    <source>
        <dbReference type="ARBA" id="ARBA00022723"/>
    </source>
</evidence>
<dbReference type="EMBL" id="JANIEX010001264">
    <property type="protein sequence ID" value="KAJ3559938.1"/>
    <property type="molecule type" value="Genomic_DNA"/>
</dbReference>
<evidence type="ECO:0000256" key="2">
    <source>
        <dbReference type="ARBA" id="ARBA00004906"/>
    </source>
</evidence>
<accession>A0AAD5VH34</accession>
<reference evidence="12" key="1">
    <citation type="submission" date="2022-07" db="EMBL/GenBank/DDBJ databases">
        <title>Genome Sequence of Leucocoprinus birnbaumii.</title>
        <authorList>
            <person name="Buettner E."/>
        </authorList>
    </citation>
    <scope>NUCLEOTIDE SEQUENCE</scope>
    <source>
        <strain evidence="12">VT141</strain>
    </source>
</reference>
<feature type="zinc finger region" description="UBR-type" evidence="9">
    <location>
        <begin position="123"/>
        <end position="195"/>
    </location>
</feature>
<evidence type="ECO:0000313" key="13">
    <source>
        <dbReference type="Proteomes" id="UP001213000"/>
    </source>
</evidence>
<gene>
    <name evidence="12" type="ORF">NP233_g11138</name>
</gene>
<keyword evidence="3 10" id="KW-0808">Transferase</keyword>
<dbReference type="PROSITE" id="PS51157">
    <property type="entry name" value="ZF_UBR"/>
    <property type="match status" value="1"/>
</dbReference>
<keyword evidence="6 10" id="KW-0833">Ubl conjugation pathway</keyword>
<dbReference type="GO" id="GO:0005737">
    <property type="term" value="C:cytoplasm"/>
    <property type="evidence" value="ECO:0007669"/>
    <property type="project" value="TreeGrafter"/>
</dbReference>
<feature type="domain" description="UBR-type" evidence="11">
    <location>
        <begin position="123"/>
        <end position="195"/>
    </location>
</feature>